<protein>
    <submittedName>
        <fullName evidence="1">Uncharacterized protein</fullName>
    </submittedName>
</protein>
<evidence type="ECO:0000313" key="1">
    <source>
        <dbReference type="EMBL" id="MDR6376101.1"/>
    </source>
</evidence>
<accession>A0ABU1KYP1</accession>
<dbReference type="EMBL" id="JAVDQN010000002">
    <property type="protein sequence ID" value="MDR6376101.1"/>
    <property type="molecule type" value="Genomic_DNA"/>
</dbReference>
<gene>
    <name evidence="1" type="ORF">J2776_002801</name>
</gene>
<keyword evidence="2" id="KW-1185">Reference proteome</keyword>
<name>A0ABU1KYP1_9BURK</name>
<reference evidence="1 2" key="1">
    <citation type="submission" date="2023-07" db="EMBL/GenBank/DDBJ databases">
        <title>Sorghum-associated microbial communities from plants grown in Nebraska, USA.</title>
        <authorList>
            <person name="Schachtman D."/>
        </authorList>
    </citation>
    <scope>NUCLEOTIDE SEQUENCE [LARGE SCALE GENOMIC DNA]</scope>
    <source>
        <strain evidence="1 2">DS1039</strain>
    </source>
</reference>
<sequence length="257" mass="28708">MWLTHFERVNGRLYGMTSSSDGVCVPVAVDKLHTIALPVHRNKSLTFTTRLDEWTLESADRYLAGAKLPPGIGGKHDVFKVHYDGHTILIPALSMLKALFYPGKTLFRYVFSPAGLDQLCSPVEENGELSVSIGDLKLSKLLGNERIVRLRWMYFFPSAKATWGSVYAAAMRGKCGLSLPRANVKITVHGQRHRGFILAGNVTLGNIEVREDPYEWAGCQPRFLNQTRVRALSVGEKAIAKELRLAYDDSDFADWVI</sequence>
<comment type="caution">
    <text evidence="1">The sequence shown here is derived from an EMBL/GenBank/DDBJ whole genome shotgun (WGS) entry which is preliminary data.</text>
</comment>
<proteinExistence type="predicted"/>
<dbReference type="RefSeq" id="WP_310066524.1">
    <property type="nucleotide sequence ID" value="NZ_JAVDQN010000002.1"/>
</dbReference>
<organism evidence="1 2">
    <name type="scientific">Paraburkholderia caledonica</name>
    <dbReference type="NCBI Taxonomy" id="134536"/>
    <lineage>
        <taxon>Bacteria</taxon>
        <taxon>Pseudomonadati</taxon>
        <taxon>Pseudomonadota</taxon>
        <taxon>Betaproteobacteria</taxon>
        <taxon>Burkholderiales</taxon>
        <taxon>Burkholderiaceae</taxon>
        <taxon>Paraburkholderia</taxon>
    </lineage>
</organism>
<dbReference type="Proteomes" id="UP001185254">
    <property type="component" value="Unassembled WGS sequence"/>
</dbReference>
<evidence type="ECO:0000313" key="2">
    <source>
        <dbReference type="Proteomes" id="UP001185254"/>
    </source>
</evidence>